<protein>
    <recommendedName>
        <fullName evidence="4">SH3 domain-containing protein</fullName>
    </recommendedName>
</protein>
<reference evidence="2 3" key="1">
    <citation type="journal article" date="2020" name="Int. J. Syst. Evol. Microbiol.">
        <title>Pseudomonas kitaguniensis sp. nov., a pathogen causing bacterial rot of Welsh onion in Japan.</title>
        <authorList>
            <person name="Sawada H."/>
            <person name="Fujikawa T."/>
            <person name="Nishiwaki Y."/>
            <person name="Horita H."/>
        </authorList>
    </citation>
    <scope>NUCLEOTIDE SEQUENCE [LARGE SCALE GENOMIC DNA]</scope>
    <source>
        <strain evidence="2 3">MAFF 212408</strain>
    </source>
</reference>
<gene>
    <name evidence="2" type="ORF">F0169_00990</name>
</gene>
<keyword evidence="1" id="KW-0732">Signal</keyword>
<feature type="chain" id="PRO_5045074155" description="SH3 domain-containing protein" evidence="1">
    <location>
        <begin position="22"/>
        <end position="256"/>
    </location>
</feature>
<reference evidence="2 3" key="2">
    <citation type="journal article" date="2023" name="Plant Pathol.">
        <title>Dismantling and reorganizing Pseudomonas marginalis sensu#lato.</title>
        <authorList>
            <person name="Sawada H."/>
            <person name="Fujikawa T."/>
            <person name="Satou M."/>
        </authorList>
    </citation>
    <scope>NUCLEOTIDE SEQUENCE [LARGE SCALE GENOMIC DNA]</scope>
    <source>
        <strain evidence="2 3">MAFF 212408</strain>
    </source>
</reference>
<evidence type="ECO:0000256" key="1">
    <source>
        <dbReference type="SAM" id="SignalP"/>
    </source>
</evidence>
<evidence type="ECO:0000313" key="3">
    <source>
        <dbReference type="Proteomes" id="UP000326112"/>
    </source>
</evidence>
<name>A0A5N7KF30_9PSED</name>
<evidence type="ECO:0000313" key="2">
    <source>
        <dbReference type="EMBL" id="MPR00767.1"/>
    </source>
</evidence>
<accession>A0A5N7KF30</accession>
<proteinExistence type="predicted"/>
<keyword evidence="3" id="KW-1185">Reference proteome</keyword>
<comment type="caution">
    <text evidence="2">The sequence shown here is derived from an EMBL/GenBank/DDBJ whole genome shotgun (WGS) entry which is preliminary data.</text>
</comment>
<organism evidence="2 3">
    <name type="scientific">Pseudomonas kitaguniensis</name>
    <dbReference type="NCBI Taxonomy" id="2607908"/>
    <lineage>
        <taxon>Bacteria</taxon>
        <taxon>Pseudomonadati</taxon>
        <taxon>Pseudomonadota</taxon>
        <taxon>Gammaproteobacteria</taxon>
        <taxon>Pseudomonadales</taxon>
        <taxon>Pseudomonadaceae</taxon>
        <taxon>Pseudomonas</taxon>
    </lineage>
</organism>
<dbReference type="EMBL" id="VUAZ01000003">
    <property type="protein sequence ID" value="MPR00767.1"/>
    <property type="molecule type" value="Genomic_DNA"/>
</dbReference>
<sequence length="256" mass="28737">MNVIKPAVLLVLNFFAMGAFACDFPKERAYEPIPIKGGAIIFDFAPIENESVDKNQTSELGIDINFLSCSDGSRKTIGQLPYLAETGKVRDAFLYKTDGGSTNDLFVIHSVEIRSDTGVRYSGEYYTISIYKNDGDRYVYDEGLSRYFGNGSDILAENYEDLIYTFPYKSKVSILKKLNSESYRKWRSGDPVNLVINKKTLLYRSPVLTEVTSMYLVPGDLVSQETVESGWLSIVYKTLKGKYINGWIQCANANGC</sequence>
<dbReference type="PROSITE" id="PS51257">
    <property type="entry name" value="PROKAR_LIPOPROTEIN"/>
    <property type="match status" value="1"/>
</dbReference>
<dbReference type="Proteomes" id="UP000326112">
    <property type="component" value="Unassembled WGS sequence"/>
</dbReference>
<evidence type="ECO:0008006" key="4">
    <source>
        <dbReference type="Google" id="ProtNLM"/>
    </source>
</evidence>
<dbReference type="RefSeq" id="WP_152745176.1">
    <property type="nucleotide sequence ID" value="NZ_VUAZ01000003.1"/>
</dbReference>
<feature type="signal peptide" evidence="1">
    <location>
        <begin position="1"/>
        <end position="21"/>
    </location>
</feature>